<name>A0A699XG20_TANCI</name>
<feature type="non-terminal residue" evidence="2">
    <location>
        <position position="74"/>
    </location>
</feature>
<sequence>TYDPEAKAKFIAALHALKDLKYPLVDQLESLKDAPMDVIMAALYLESDTGDDAPQDIRDIRPSSSQLTIPVYPE</sequence>
<gene>
    <name evidence="2" type="ORF">Tci_928775</name>
</gene>
<accession>A0A699XG20</accession>
<comment type="caution">
    <text evidence="2">The sequence shown here is derived from an EMBL/GenBank/DDBJ whole genome shotgun (WGS) entry which is preliminary data.</text>
</comment>
<proteinExistence type="predicted"/>
<protein>
    <submittedName>
        <fullName evidence="2">Uncharacterized protein</fullName>
    </submittedName>
</protein>
<evidence type="ECO:0000313" key="2">
    <source>
        <dbReference type="EMBL" id="GFD56806.1"/>
    </source>
</evidence>
<feature type="region of interest" description="Disordered" evidence="1">
    <location>
        <begin position="50"/>
        <end position="74"/>
    </location>
</feature>
<reference evidence="2" key="1">
    <citation type="journal article" date="2019" name="Sci. Rep.">
        <title>Draft genome of Tanacetum cinerariifolium, the natural source of mosquito coil.</title>
        <authorList>
            <person name="Yamashiro T."/>
            <person name="Shiraishi A."/>
            <person name="Satake H."/>
            <person name="Nakayama K."/>
        </authorList>
    </citation>
    <scope>NUCLEOTIDE SEQUENCE</scope>
</reference>
<feature type="non-terminal residue" evidence="2">
    <location>
        <position position="1"/>
    </location>
</feature>
<dbReference type="AlphaFoldDB" id="A0A699XG20"/>
<organism evidence="2">
    <name type="scientific">Tanacetum cinerariifolium</name>
    <name type="common">Dalmatian daisy</name>
    <name type="synonym">Chrysanthemum cinerariifolium</name>
    <dbReference type="NCBI Taxonomy" id="118510"/>
    <lineage>
        <taxon>Eukaryota</taxon>
        <taxon>Viridiplantae</taxon>
        <taxon>Streptophyta</taxon>
        <taxon>Embryophyta</taxon>
        <taxon>Tracheophyta</taxon>
        <taxon>Spermatophyta</taxon>
        <taxon>Magnoliopsida</taxon>
        <taxon>eudicotyledons</taxon>
        <taxon>Gunneridae</taxon>
        <taxon>Pentapetalae</taxon>
        <taxon>asterids</taxon>
        <taxon>campanulids</taxon>
        <taxon>Asterales</taxon>
        <taxon>Asteraceae</taxon>
        <taxon>Asteroideae</taxon>
        <taxon>Anthemideae</taxon>
        <taxon>Anthemidinae</taxon>
        <taxon>Tanacetum</taxon>
    </lineage>
</organism>
<dbReference type="EMBL" id="BKCJ011833649">
    <property type="protein sequence ID" value="GFD56806.1"/>
    <property type="molecule type" value="Genomic_DNA"/>
</dbReference>
<evidence type="ECO:0000256" key="1">
    <source>
        <dbReference type="SAM" id="MobiDB-lite"/>
    </source>
</evidence>